<keyword evidence="4" id="KW-1133">Transmembrane helix</keyword>
<dbReference type="EMBL" id="VXKE01000001">
    <property type="protein sequence ID" value="KAA8711482.1"/>
    <property type="molecule type" value="Genomic_DNA"/>
</dbReference>
<evidence type="ECO:0000256" key="3">
    <source>
        <dbReference type="ARBA" id="ARBA00022553"/>
    </source>
</evidence>
<dbReference type="InterPro" id="IPR004358">
    <property type="entry name" value="Sig_transdc_His_kin-like_C"/>
</dbReference>
<dbReference type="CDD" id="cd00075">
    <property type="entry name" value="HATPase"/>
    <property type="match status" value="1"/>
</dbReference>
<evidence type="ECO:0000313" key="6">
    <source>
        <dbReference type="EMBL" id="KAA8711482.1"/>
    </source>
</evidence>
<feature type="domain" description="Histidine kinase" evidence="5">
    <location>
        <begin position="264"/>
        <end position="499"/>
    </location>
</feature>
<dbReference type="SMART" id="SM00387">
    <property type="entry name" value="HATPase_c"/>
    <property type="match status" value="1"/>
</dbReference>
<name>A0A5M9QUP9_9HELI</name>
<dbReference type="InterPro" id="IPR036097">
    <property type="entry name" value="HisK_dim/P_sf"/>
</dbReference>
<dbReference type="Gene3D" id="3.30.565.10">
    <property type="entry name" value="Histidine kinase-like ATPase, C-terminal domain"/>
    <property type="match status" value="1"/>
</dbReference>
<sequence>MHKSFESQAKILLLFIAFGFFLVCVIAFLALFGLKDEYDRSLANHLQKSYSLQKIQAFYHELATTPSKTLDYNIVLANWEAYKSEPNERTIIATLKQFYQQVFLRQEVEQVASLRQRQLEFIKELDSRIYDQARKSPKPKEPELLSDIAQIIATLDGLVRTDITIALLATKIADSLYNATLWLLFVFAFLVSFGTLYFASLVLGFVRGINHKLQQTIDAQTSALKQTNENLQKTIAYEIEQSRKKDQIMYQQARLASMGEMIQNIAHQWRQPLNSLIILFQSFKLKYEQQKLTDDFVAKETEFALKIAKNMSDTIENFRNFFRPNLTRERFSLTQSIQDSIRLIKPTLEQNHIEVFFTYTQDLEMFAYENAFAQVVLNIIKNSQDIFTKEDAPEDAPKGVVQITLKQLEQDCDSTPFVLLEIMDNGGGIKLKDIDKIFEPYFTTKHKSIGTGIGLYMVRQIVEKQMGGSIEVRNGVWWCEPKAQEFYGAIFMIRFPLHFQQDN</sequence>
<reference evidence="6 7" key="1">
    <citation type="submission" date="2019-09" db="EMBL/GenBank/DDBJ databases">
        <title>Draft genome sequence of various Type strains from the CCUG.</title>
        <authorList>
            <person name="Pineiro-Iglesias B."/>
            <person name="Tunovic T."/>
            <person name="Unosson C."/>
            <person name="Inganas E."/>
            <person name="Ohlen M."/>
            <person name="Cardew S."/>
            <person name="Jensie-Markopoulos S."/>
            <person name="Salva-Serra F."/>
            <person name="Jaen-Luchoro D."/>
            <person name="Karlsson R."/>
            <person name="Svensson-Stadler L."/>
            <person name="Chun J."/>
            <person name="Moore E."/>
        </authorList>
    </citation>
    <scope>NUCLEOTIDE SEQUENCE [LARGE SCALE GENOMIC DNA]</scope>
    <source>
        <strain evidence="6 7">CCUG 32756T</strain>
    </source>
</reference>
<keyword evidence="4" id="KW-0812">Transmembrane</keyword>
<keyword evidence="6" id="KW-0418">Kinase</keyword>
<feature type="transmembrane region" description="Helical" evidence="4">
    <location>
        <begin position="12"/>
        <end position="34"/>
    </location>
</feature>
<dbReference type="InterPro" id="IPR005467">
    <property type="entry name" value="His_kinase_dom"/>
</dbReference>
<evidence type="ECO:0000313" key="7">
    <source>
        <dbReference type="Proteomes" id="UP000323707"/>
    </source>
</evidence>
<dbReference type="EC" id="2.7.13.3" evidence="2"/>
<dbReference type="CDD" id="cd00082">
    <property type="entry name" value="HisKA"/>
    <property type="match status" value="1"/>
</dbReference>
<dbReference type="PANTHER" id="PTHR43065:SF42">
    <property type="entry name" value="TWO-COMPONENT SENSOR PPRA"/>
    <property type="match status" value="1"/>
</dbReference>
<evidence type="ECO:0000259" key="5">
    <source>
        <dbReference type="PROSITE" id="PS50109"/>
    </source>
</evidence>
<dbReference type="PANTHER" id="PTHR43065">
    <property type="entry name" value="SENSOR HISTIDINE KINASE"/>
    <property type="match status" value="1"/>
</dbReference>
<dbReference type="Pfam" id="PF02518">
    <property type="entry name" value="HATPase_c"/>
    <property type="match status" value="1"/>
</dbReference>
<comment type="caution">
    <text evidence="6">The sequence shown here is derived from an EMBL/GenBank/DDBJ whole genome shotgun (WGS) entry which is preliminary data.</text>
</comment>
<keyword evidence="3" id="KW-0597">Phosphoprotein</keyword>
<evidence type="ECO:0000256" key="1">
    <source>
        <dbReference type="ARBA" id="ARBA00000085"/>
    </source>
</evidence>
<dbReference type="PRINTS" id="PR00344">
    <property type="entry name" value="BCTRLSENSOR"/>
</dbReference>
<comment type="catalytic activity">
    <reaction evidence="1">
        <text>ATP + protein L-histidine = ADP + protein N-phospho-L-histidine.</text>
        <dbReference type="EC" id="2.7.13.3"/>
    </reaction>
</comment>
<accession>A0A5M9QUP9</accession>
<dbReference type="Proteomes" id="UP000323707">
    <property type="component" value="Unassembled WGS sequence"/>
</dbReference>
<dbReference type="AlphaFoldDB" id="A0A5M9QUP9"/>
<dbReference type="Gene3D" id="1.10.287.130">
    <property type="match status" value="1"/>
</dbReference>
<dbReference type="InterPro" id="IPR003661">
    <property type="entry name" value="HisK_dim/P_dom"/>
</dbReference>
<dbReference type="SUPFAM" id="SSF55874">
    <property type="entry name" value="ATPase domain of HSP90 chaperone/DNA topoisomerase II/histidine kinase"/>
    <property type="match status" value="1"/>
</dbReference>
<dbReference type="RefSeq" id="WP_150336570.1">
    <property type="nucleotide sequence ID" value="NZ_JAERIX010000056.1"/>
</dbReference>
<keyword evidence="6" id="KW-0808">Transferase</keyword>
<keyword evidence="4" id="KW-0472">Membrane</keyword>
<dbReference type="PROSITE" id="PS50109">
    <property type="entry name" value="HIS_KIN"/>
    <property type="match status" value="1"/>
</dbReference>
<proteinExistence type="predicted"/>
<feature type="transmembrane region" description="Helical" evidence="4">
    <location>
        <begin position="181"/>
        <end position="206"/>
    </location>
</feature>
<dbReference type="InterPro" id="IPR036890">
    <property type="entry name" value="HATPase_C_sf"/>
</dbReference>
<protein>
    <recommendedName>
        <fullName evidence="2">histidine kinase</fullName>
        <ecNumber evidence="2">2.7.13.3</ecNumber>
    </recommendedName>
</protein>
<dbReference type="SUPFAM" id="SSF47384">
    <property type="entry name" value="Homodimeric domain of signal transducing histidine kinase"/>
    <property type="match status" value="1"/>
</dbReference>
<dbReference type="InterPro" id="IPR003594">
    <property type="entry name" value="HATPase_dom"/>
</dbReference>
<organism evidence="6 7">
    <name type="scientific">Helicobacter canis</name>
    <dbReference type="NCBI Taxonomy" id="29419"/>
    <lineage>
        <taxon>Bacteria</taxon>
        <taxon>Pseudomonadati</taxon>
        <taxon>Campylobacterota</taxon>
        <taxon>Epsilonproteobacteria</taxon>
        <taxon>Campylobacterales</taxon>
        <taxon>Helicobacteraceae</taxon>
        <taxon>Helicobacter</taxon>
    </lineage>
</organism>
<dbReference type="GO" id="GO:0000155">
    <property type="term" value="F:phosphorelay sensor kinase activity"/>
    <property type="evidence" value="ECO:0007669"/>
    <property type="project" value="InterPro"/>
</dbReference>
<gene>
    <name evidence="6" type="ORF">F4V45_00445</name>
</gene>
<evidence type="ECO:0000256" key="2">
    <source>
        <dbReference type="ARBA" id="ARBA00012438"/>
    </source>
</evidence>
<evidence type="ECO:0000256" key="4">
    <source>
        <dbReference type="SAM" id="Phobius"/>
    </source>
</evidence>